<dbReference type="RefSeq" id="WP_142530938.1">
    <property type="nucleotide sequence ID" value="NZ_CBCSJO010000014.1"/>
</dbReference>
<reference evidence="1 2" key="1">
    <citation type="submission" date="2017-05" db="EMBL/GenBank/DDBJ databases">
        <authorList>
            <person name="Varghese N."/>
            <person name="Submissions S."/>
        </authorList>
    </citation>
    <scope>NUCLEOTIDE SEQUENCE [LARGE SCALE GENOMIC DNA]</scope>
    <source>
        <strain evidence="1 2">DSM 19036</strain>
    </source>
</reference>
<gene>
    <name evidence="1" type="ORF">SAMN06265348_115130</name>
</gene>
<keyword evidence="2" id="KW-1185">Reference proteome</keyword>
<name>A0A521FPE7_9SPHI</name>
<sequence>MSRRKAKDQDNILSHPIIVRLTENQFIKLEKIRMESDIKTIGEVVRKILNNRPIKLLHKDVSMNLPMEEMALIRKEIKSIGVNINQQTHRFHISQNDTERSFHAIKTSETYKTIEPKIDRLLAIISKLAEKWLQE</sequence>
<organism evidence="1 2">
    <name type="scientific">Pedobacter westerhofensis</name>
    <dbReference type="NCBI Taxonomy" id="425512"/>
    <lineage>
        <taxon>Bacteria</taxon>
        <taxon>Pseudomonadati</taxon>
        <taxon>Bacteroidota</taxon>
        <taxon>Sphingobacteriia</taxon>
        <taxon>Sphingobacteriales</taxon>
        <taxon>Sphingobacteriaceae</taxon>
        <taxon>Pedobacter</taxon>
    </lineage>
</organism>
<protein>
    <recommendedName>
        <fullName evidence="3">Mobilization protein</fullName>
    </recommendedName>
</protein>
<dbReference type="EMBL" id="FXTN01000015">
    <property type="protein sequence ID" value="SMO98073.1"/>
    <property type="molecule type" value="Genomic_DNA"/>
</dbReference>
<dbReference type="Proteomes" id="UP000320300">
    <property type="component" value="Unassembled WGS sequence"/>
</dbReference>
<evidence type="ECO:0008006" key="3">
    <source>
        <dbReference type="Google" id="ProtNLM"/>
    </source>
</evidence>
<evidence type="ECO:0000313" key="2">
    <source>
        <dbReference type="Proteomes" id="UP000320300"/>
    </source>
</evidence>
<dbReference type="AlphaFoldDB" id="A0A521FPE7"/>
<dbReference type="OrthoDB" id="678846at2"/>
<evidence type="ECO:0000313" key="1">
    <source>
        <dbReference type="EMBL" id="SMO98073.1"/>
    </source>
</evidence>
<proteinExistence type="predicted"/>
<accession>A0A521FPE7</accession>